<evidence type="ECO:0000256" key="6">
    <source>
        <dbReference type="ARBA" id="ARBA00049460"/>
    </source>
</evidence>
<evidence type="ECO:0000256" key="5">
    <source>
        <dbReference type="ARBA" id="ARBA00023317"/>
    </source>
</evidence>
<evidence type="ECO:0000256" key="7">
    <source>
        <dbReference type="HAMAP-Rule" id="MF_01376"/>
    </source>
</evidence>
<accession>A0A1B2DIJ6</accession>
<keyword evidence="2 7" id="KW-0032">Aminotransferase</keyword>
<evidence type="ECO:0000256" key="1">
    <source>
        <dbReference type="ARBA" id="ARBA00001933"/>
    </source>
</evidence>
<evidence type="ECO:0000259" key="10">
    <source>
        <dbReference type="Pfam" id="PF00266"/>
    </source>
</evidence>
<dbReference type="InterPro" id="IPR012703">
    <property type="entry name" value="NH2EtPonate_pyrv_transaminase"/>
</dbReference>
<dbReference type="Gene3D" id="3.90.1150.10">
    <property type="entry name" value="Aspartate Aminotransferase, domain 1"/>
    <property type="match status" value="1"/>
</dbReference>
<dbReference type="Gene3D" id="3.40.640.10">
    <property type="entry name" value="Type I PLP-dependent aspartate aminotransferase-like (Major domain)"/>
    <property type="match status" value="1"/>
</dbReference>
<dbReference type="GO" id="GO:0047304">
    <property type="term" value="F:2-aminoethylphosphonate-pyruvate transaminase activity"/>
    <property type="evidence" value="ECO:0007669"/>
    <property type="project" value="UniProtKB-UniRule"/>
</dbReference>
<evidence type="ECO:0000256" key="8">
    <source>
        <dbReference type="PIRSR" id="PIRSR000524-1"/>
    </source>
</evidence>
<reference evidence="11" key="1">
    <citation type="submission" date="2016-08" db="EMBL/GenBank/DDBJ databases">
        <title>Complete Genome Seqeunce of Paenibacillus sp. BIHB 4019 from tea rhizoplane.</title>
        <authorList>
            <person name="Thakur R."/>
            <person name="Swarnkar M.K."/>
            <person name="Gulati A."/>
        </authorList>
    </citation>
    <scope>NUCLEOTIDE SEQUENCE [LARGE SCALE GENOMIC DNA]</scope>
    <source>
        <strain evidence="11">BIHB4019</strain>
    </source>
</reference>
<evidence type="ECO:0000313" key="11">
    <source>
        <dbReference type="EMBL" id="ANY67557.1"/>
    </source>
</evidence>
<dbReference type="HAMAP" id="MF_01376">
    <property type="entry name" value="PhnW_aminotrans_5"/>
    <property type="match status" value="1"/>
</dbReference>
<sequence length="369" mass="41383">MSNPYVLLTPGPLSTTLTVKEAMLKDWCTWDHDYKAIVQQIRQQLLEIGRASQEHYTALFMQGSGTFGVEAALGSVIPNDGKLLILQNGAYGKRMEDIAKVLHIPHASLEFEANEQIDPQAVERKLIEDTAITHVAMVHCETTTGILNPLEAVMEVIKRNHRIAIIDAMSSFGGIPIGVEELKIDFIISSANKCIQGVPGFSFMLCKREELMKCKGRARSLSLDLYDQWETMENDSGKWRFTSPTHVVHAFAQALEELAEEGGVEARHARYCTNQQIVVEGLALAGFTAYLPRELQSPIITTFLYPTHIPFEFEHFYSFLKLAGLVIYPGKLTDAQVFRIGNIGDVHAKDMEHLSEQILRYVGEVNYEN</sequence>
<dbReference type="InterPro" id="IPR024169">
    <property type="entry name" value="SP_NH2Trfase/AEP_transaminase"/>
</dbReference>
<dbReference type="EC" id="2.6.1.37" evidence="7"/>
<comment type="similarity">
    <text evidence="7">Belongs to the class-V pyridoxal-phosphate-dependent aminotransferase family. PhnW subfamily.</text>
</comment>
<evidence type="ECO:0000256" key="2">
    <source>
        <dbReference type="ARBA" id="ARBA00022576"/>
    </source>
</evidence>
<dbReference type="EMBL" id="CP016808">
    <property type="protein sequence ID" value="ANY67557.1"/>
    <property type="molecule type" value="Genomic_DNA"/>
</dbReference>
<dbReference type="Pfam" id="PF00266">
    <property type="entry name" value="Aminotran_5"/>
    <property type="match status" value="1"/>
</dbReference>
<evidence type="ECO:0000256" key="4">
    <source>
        <dbReference type="ARBA" id="ARBA00022898"/>
    </source>
</evidence>
<organism evidence="11">
    <name type="scientific">Paenibacillus sp. BIHB 4019</name>
    <dbReference type="NCBI Taxonomy" id="1870819"/>
    <lineage>
        <taxon>Bacteria</taxon>
        <taxon>Bacillati</taxon>
        <taxon>Bacillota</taxon>
        <taxon>Bacilli</taxon>
        <taxon>Bacillales</taxon>
        <taxon>Paenibacillaceae</taxon>
        <taxon>Paenibacillus</taxon>
    </lineage>
</organism>
<dbReference type="InterPro" id="IPR015422">
    <property type="entry name" value="PyrdxlP-dep_Trfase_small"/>
</dbReference>
<dbReference type="PIRSF" id="PIRSF000524">
    <property type="entry name" value="SPT"/>
    <property type="match status" value="1"/>
</dbReference>
<dbReference type="NCBIfam" id="NF010006">
    <property type="entry name" value="PRK13479.1"/>
    <property type="match status" value="1"/>
</dbReference>
<dbReference type="GO" id="GO:0019700">
    <property type="term" value="P:organic phosphonate catabolic process"/>
    <property type="evidence" value="ECO:0007669"/>
    <property type="project" value="UniProtKB-UniRule"/>
</dbReference>
<dbReference type="InterPro" id="IPR015424">
    <property type="entry name" value="PyrdxlP-dep_Trfase"/>
</dbReference>
<feature type="domain" description="Aminotransferase class V" evidence="10">
    <location>
        <begin position="33"/>
        <end position="309"/>
    </location>
</feature>
<comment type="subunit">
    <text evidence="7">Homodimer.</text>
</comment>
<dbReference type="PANTHER" id="PTHR42778:SF1">
    <property type="entry name" value="2-AMINOETHYLPHOSPHONATE--PYRUVATE TRANSAMINASE"/>
    <property type="match status" value="1"/>
</dbReference>
<dbReference type="RefSeq" id="WP_099518747.1">
    <property type="nucleotide sequence ID" value="NZ_CP016808.1"/>
</dbReference>
<comment type="cofactor">
    <cofactor evidence="1 7 9">
        <name>pyridoxal 5'-phosphate</name>
        <dbReference type="ChEBI" id="CHEBI:597326"/>
    </cofactor>
</comment>
<evidence type="ECO:0000256" key="3">
    <source>
        <dbReference type="ARBA" id="ARBA00022679"/>
    </source>
</evidence>
<keyword evidence="3 7" id="KW-0808">Transferase</keyword>
<keyword evidence="4 7" id="KW-0663">Pyridoxal phosphate</keyword>
<name>A0A1B2DIJ6_9BACL</name>
<gene>
    <name evidence="7" type="primary">phnW</name>
    <name evidence="11" type="ORF">BBD42_14550</name>
</gene>
<feature type="binding site" evidence="8">
    <location>
        <position position="339"/>
    </location>
    <ligand>
        <name>substrate</name>
    </ligand>
</feature>
<dbReference type="InterPro" id="IPR015421">
    <property type="entry name" value="PyrdxlP-dep_Trfase_major"/>
</dbReference>
<keyword evidence="5 7" id="KW-0670">Pyruvate</keyword>
<protein>
    <recommendedName>
        <fullName evidence="7">2-aminoethylphosphonate--pyruvate transaminase</fullName>
        <ecNumber evidence="7">2.6.1.37</ecNumber>
    </recommendedName>
    <alternativeName>
        <fullName evidence="7">2-aminoethylphosphonate aminotransferase</fullName>
    </alternativeName>
    <alternativeName>
        <fullName evidence="7">AEP transaminase</fullName>
        <shortName evidence="7">AEPT</shortName>
    </alternativeName>
</protein>
<proteinExistence type="inferred from homology"/>
<dbReference type="SUPFAM" id="SSF53383">
    <property type="entry name" value="PLP-dependent transferases"/>
    <property type="match status" value="1"/>
</dbReference>
<dbReference type="NCBIfam" id="TIGR02326">
    <property type="entry name" value="transamin_PhnW"/>
    <property type="match status" value="1"/>
</dbReference>
<evidence type="ECO:0000256" key="9">
    <source>
        <dbReference type="PIRSR" id="PIRSR000524-50"/>
    </source>
</evidence>
<dbReference type="PANTHER" id="PTHR42778">
    <property type="entry name" value="2-AMINOETHYLPHOSPHONATE--PYRUVATE TRANSAMINASE"/>
    <property type="match status" value="1"/>
</dbReference>
<dbReference type="AlphaFoldDB" id="A0A1B2DIJ6"/>
<comment type="function">
    <text evidence="7">Involved in phosphonate degradation.</text>
</comment>
<comment type="catalytic activity">
    <reaction evidence="6 7">
        <text>(2-aminoethyl)phosphonate + pyruvate = phosphonoacetaldehyde + L-alanine</text>
        <dbReference type="Rhea" id="RHEA:17021"/>
        <dbReference type="ChEBI" id="CHEBI:15361"/>
        <dbReference type="ChEBI" id="CHEBI:57418"/>
        <dbReference type="ChEBI" id="CHEBI:57972"/>
        <dbReference type="ChEBI" id="CHEBI:58383"/>
        <dbReference type="EC" id="2.6.1.37"/>
    </reaction>
</comment>
<feature type="modified residue" description="N6-(pyridoxal phosphate)lysine" evidence="7 9">
    <location>
        <position position="193"/>
    </location>
</feature>
<dbReference type="InterPro" id="IPR000192">
    <property type="entry name" value="Aminotrans_V_dom"/>
</dbReference>
<dbReference type="NCBIfam" id="TIGR03301">
    <property type="entry name" value="PhnW-AepZ"/>
    <property type="match status" value="1"/>
</dbReference>